<dbReference type="PANTHER" id="PTHR24421">
    <property type="entry name" value="NITRATE/NITRITE SENSOR PROTEIN NARX-RELATED"/>
    <property type="match status" value="1"/>
</dbReference>
<name>B9IRD3_BACCQ</name>
<dbReference type="InterPro" id="IPR050482">
    <property type="entry name" value="Sensor_HK_TwoCompSys"/>
</dbReference>
<keyword evidence="8" id="KW-0472">Membrane</keyword>
<dbReference type="EMBL" id="CP000227">
    <property type="protein sequence ID" value="ACM13418.1"/>
    <property type="molecule type" value="Genomic_DNA"/>
</dbReference>
<evidence type="ECO:0000256" key="1">
    <source>
        <dbReference type="ARBA" id="ARBA00000085"/>
    </source>
</evidence>
<dbReference type="InterPro" id="IPR005467">
    <property type="entry name" value="His_kinase_dom"/>
</dbReference>
<evidence type="ECO:0000256" key="6">
    <source>
        <dbReference type="ARBA" id="ARBA00022840"/>
    </source>
</evidence>
<keyword evidence="7" id="KW-0902">Two-component regulatory system</keyword>
<protein>
    <recommendedName>
        <fullName evidence="2">histidine kinase</fullName>
        <ecNumber evidence="2">2.7.13.3</ecNumber>
    </recommendedName>
</protein>
<sequence>MINKKTSALSVCNLTKVSDFMKKYYEQKQILILINQLCMIIFLCYEFSIDNIIGTAKLLPLLLITVMSIYGSYISFINLKNNTLLSQFSSLLLFTSWQFLLTLNDEPIFRAFSTLLSVFILYKIVQFILLFFFQDSIYSYKKEKDWILRVTCLLTLGAYLINDRIFSVLFLFQWLISVSWITFLFLQHHKRIKFVFKSEKKHLLTSTTILIFPFIIYVTLFGRSPEYVNNLGWYTIILFPLFSIHAIAFKNHISMKQYFPLKKSAIAFMFVCIFIFMSSLGVLFQFNMITYFIFIHTIIWFVQLYFTLLFQDTKNTISNLNTKELKTLPDSSYIHNLVQIVKEEQLKSGFSNYLHDEILQDILAVKNMMNKSNKKEIHDMIVATLDNLSHTIRIEMQEYHPTLLKTLTLKENYRNLLLMIQKKYETKHVNISFTCNNDLFLVEPYHLVVYRILKELVTNAFKHSNCSKLHLHLVQEDGEIKLVVKDNGKGLTTTEADILNGHKGLNSIKEQLFLLNGKMTISNSNPSGLCITIIIPMKGDDSYKHFINR</sequence>
<keyword evidence="3" id="KW-0808">Transferase</keyword>
<dbReference type="AlphaFoldDB" id="B9IRD3"/>
<dbReference type="PANTHER" id="PTHR24421:SF10">
    <property type="entry name" value="NITRATE_NITRITE SENSOR PROTEIN NARQ"/>
    <property type="match status" value="1"/>
</dbReference>
<evidence type="ECO:0000313" key="10">
    <source>
        <dbReference type="EMBL" id="ACM13418.1"/>
    </source>
</evidence>
<dbReference type="KEGG" id="bcq:BCQ_2990"/>
<organism evidence="10 11">
    <name type="scientific">Bacillus cereus (strain Q1)</name>
    <dbReference type="NCBI Taxonomy" id="361100"/>
    <lineage>
        <taxon>Bacteria</taxon>
        <taxon>Bacillati</taxon>
        <taxon>Bacillota</taxon>
        <taxon>Bacilli</taxon>
        <taxon>Bacillales</taxon>
        <taxon>Bacillaceae</taxon>
        <taxon>Bacillus</taxon>
        <taxon>Bacillus cereus group</taxon>
    </lineage>
</organism>
<feature type="transmembrane region" description="Helical" evidence="8">
    <location>
        <begin position="202"/>
        <end position="221"/>
    </location>
</feature>
<feature type="transmembrane region" description="Helical" evidence="8">
    <location>
        <begin position="30"/>
        <end position="49"/>
    </location>
</feature>
<feature type="transmembrane region" description="Helical" evidence="8">
    <location>
        <begin position="55"/>
        <end position="76"/>
    </location>
</feature>
<dbReference type="HOGENOM" id="CLU_038785_0_0_9"/>
<feature type="transmembrane region" description="Helical" evidence="8">
    <location>
        <begin position="83"/>
        <end position="100"/>
    </location>
</feature>
<feature type="domain" description="Histidine kinase" evidence="9">
    <location>
        <begin position="353"/>
        <end position="539"/>
    </location>
</feature>
<evidence type="ECO:0000259" key="9">
    <source>
        <dbReference type="PROSITE" id="PS50109"/>
    </source>
</evidence>
<evidence type="ECO:0000313" key="11">
    <source>
        <dbReference type="Proteomes" id="UP000000441"/>
    </source>
</evidence>
<feature type="transmembrane region" description="Helical" evidence="8">
    <location>
        <begin position="112"/>
        <end position="134"/>
    </location>
</feature>
<keyword evidence="5 10" id="KW-0418">Kinase</keyword>
<dbReference type="InterPro" id="IPR036890">
    <property type="entry name" value="HATPase_C_sf"/>
</dbReference>
<dbReference type="Proteomes" id="UP000000441">
    <property type="component" value="Chromosome"/>
</dbReference>
<keyword evidence="8" id="KW-1133">Transmembrane helix</keyword>
<dbReference type="Gene3D" id="3.30.565.10">
    <property type="entry name" value="Histidine kinase-like ATPase, C-terminal domain"/>
    <property type="match status" value="1"/>
</dbReference>
<dbReference type="CDD" id="cd16917">
    <property type="entry name" value="HATPase_UhpB-NarQ-NarX-like"/>
    <property type="match status" value="1"/>
</dbReference>
<dbReference type="SUPFAM" id="SSF55874">
    <property type="entry name" value="ATPase domain of HSP90 chaperone/DNA topoisomerase II/histidine kinase"/>
    <property type="match status" value="1"/>
</dbReference>
<evidence type="ECO:0000256" key="8">
    <source>
        <dbReference type="SAM" id="Phobius"/>
    </source>
</evidence>
<feature type="transmembrane region" description="Helical" evidence="8">
    <location>
        <begin position="265"/>
        <end position="283"/>
    </location>
</feature>
<proteinExistence type="predicted"/>
<evidence type="ECO:0000256" key="4">
    <source>
        <dbReference type="ARBA" id="ARBA00022741"/>
    </source>
</evidence>
<dbReference type="GO" id="GO:0005524">
    <property type="term" value="F:ATP binding"/>
    <property type="evidence" value="ECO:0007669"/>
    <property type="project" value="UniProtKB-KW"/>
</dbReference>
<dbReference type="PROSITE" id="PS50109">
    <property type="entry name" value="HIS_KIN"/>
    <property type="match status" value="1"/>
</dbReference>
<feature type="transmembrane region" description="Helical" evidence="8">
    <location>
        <begin position="289"/>
        <end position="310"/>
    </location>
</feature>
<feature type="transmembrane region" description="Helical" evidence="8">
    <location>
        <begin position="168"/>
        <end position="186"/>
    </location>
</feature>
<comment type="catalytic activity">
    <reaction evidence="1">
        <text>ATP + protein L-histidine = ADP + protein N-phospho-L-histidine.</text>
        <dbReference type="EC" id="2.7.13.3"/>
    </reaction>
</comment>
<keyword evidence="8" id="KW-0812">Transmembrane</keyword>
<dbReference type="EC" id="2.7.13.3" evidence="2"/>
<gene>
    <name evidence="10" type="primary">salK</name>
    <name evidence="10" type="ordered locus">BCQ_2990</name>
</gene>
<feature type="transmembrane region" description="Helical" evidence="8">
    <location>
        <begin position="233"/>
        <end position="253"/>
    </location>
</feature>
<dbReference type="Pfam" id="PF02518">
    <property type="entry name" value="HATPase_c"/>
    <property type="match status" value="1"/>
</dbReference>
<dbReference type="InterPro" id="IPR003594">
    <property type="entry name" value="HATPase_dom"/>
</dbReference>
<evidence type="ECO:0000256" key="7">
    <source>
        <dbReference type="ARBA" id="ARBA00023012"/>
    </source>
</evidence>
<evidence type="ECO:0000256" key="2">
    <source>
        <dbReference type="ARBA" id="ARBA00012438"/>
    </source>
</evidence>
<dbReference type="GO" id="GO:0000160">
    <property type="term" value="P:phosphorelay signal transduction system"/>
    <property type="evidence" value="ECO:0007669"/>
    <property type="project" value="UniProtKB-KW"/>
</dbReference>
<keyword evidence="6" id="KW-0067">ATP-binding</keyword>
<feature type="transmembrane region" description="Helical" evidence="8">
    <location>
        <begin position="146"/>
        <end position="162"/>
    </location>
</feature>
<reference evidence="10 11" key="1">
    <citation type="journal article" date="2009" name="J. Bacteriol.">
        <title>Complete genome sequence of the extremophilic Bacillus cereus strain Q1 with industrial applications.</title>
        <authorList>
            <person name="Xiong Z."/>
            <person name="Jiang Y."/>
            <person name="Qi D."/>
            <person name="Lu H."/>
            <person name="Yang F."/>
            <person name="Yang J."/>
            <person name="Chen L."/>
            <person name="Sun L."/>
            <person name="Xu X."/>
            <person name="Xue Y."/>
            <person name="Zhu Y."/>
            <person name="Jin Q."/>
        </authorList>
    </citation>
    <scope>NUCLEOTIDE SEQUENCE [LARGE SCALE GENOMIC DNA]</scope>
    <source>
        <strain evidence="10 11">Q1</strain>
    </source>
</reference>
<dbReference type="GO" id="GO:0004673">
    <property type="term" value="F:protein histidine kinase activity"/>
    <property type="evidence" value="ECO:0007669"/>
    <property type="project" value="UniProtKB-EC"/>
</dbReference>
<accession>B9IRD3</accession>
<keyword evidence="4" id="KW-0547">Nucleotide-binding</keyword>
<evidence type="ECO:0000256" key="5">
    <source>
        <dbReference type="ARBA" id="ARBA00022777"/>
    </source>
</evidence>
<evidence type="ECO:0000256" key="3">
    <source>
        <dbReference type="ARBA" id="ARBA00022679"/>
    </source>
</evidence>